<dbReference type="OrthoDB" id="8004804at2"/>
<dbReference type="InterPro" id="IPR054189">
    <property type="entry name" value="DUF6894"/>
</dbReference>
<proteinExistence type="predicted"/>
<evidence type="ECO:0000313" key="2">
    <source>
        <dbReference type="EMBL" id="SDN69266.1"/>
    </source>
</evidence>
<dbReference type="Pfam" id="PF21834">
    <property type="entry name" value="DUF6894"/>
    <property type="match status" value="1"/>
</dbReference>
<dbReference type="Proteomes" id="UP000198704">
    <property type="component" value="Unassembled WGS sequence"/>
</dbReference>
<sequence>MPRYFIDTFDHVDAIDEEGTMLPDRAALRSLLRAALTEILREEGDRRGVDEFVATARDENGHRVMSARISLTITDQ</sequence>
<dbReference type="AlphaFoldDB" id="A0A1H0DGV9"/>
<protein>
    <recommendedName>
        <fullName evidence="1">DUF6894 domain-containing protein</fullName>
    </recommendedName>
</protein>
<dbReference type="EMBL" id="FNHS01000010">
    <property type="protein sequence ID" value="SDN69266.1"/>
    <property type="molecule type" value="Genomic_DNA"/>
</dbReference>
<dbReference type="RefSeq" id="WP_091717863.1">
    <property type="nucleotide sequence ID" value="NZ_FNHS01000010.1"/>
</dbReference>
<accession>A0A1H0DGV9</accession>
<gene>
    <name evidence="2" type="ORF">SAMN05216360_110158</name>
</gene>
<organism evidence="2 3">
    <name type="scientific">Methylobacterium phyllostachyos</name>
    <dbReference type="NCBI Taxonomy" id="582672"/>
    <lineage>
        <taxon>Bacteria</taxon>
        <taxon>Pseudomonadati</taxon>
        <taxon>Pseudomonadota</taxon>
        <taxon>Alphaproteobacteria</taxon>
        <taxon>Hyphomicrobiales</taxon>
        <taxon>Methylobacteriaceae</taxon>
        <taxon>Methylobacterium</taxon>
    </lineage>
</organism>
<reference evidence="3" key="1">
    <citation type="submission" date="2016-10" db="EMBL/GenBank/DDBJ databases">
        <authorList>
            <person name="Varghese N."/>
            <person name="Submissions S."/>
        </authorList>
    </citation>
    <scope>NUCLEOTIDE SEQUENCE [LARGE SCALE GENOMIC DNA]</scope>
    <source>
        <strain evidence="3">BL47</strain>
    </source>
</reference>
<evidence type="ECO:0000313" key="3">
    <source>
        <dbReference type="Proteomes" id="UP000198704"/>
    </source>
</evidence>
<keyword evidence="3" id="KW-1185">Reference proteome</keyword>
<name>A0A1H0DGV9_9HYPH</name>
<evidence type="ECO:0000259" key="1">
    <source>
        <dbReference type="Pfam" id="PF21834"/>
    </source>
</evidence>
<feature type="domain" description="DUF6894" evidence="1">
    <location>
        <begin position="3"/>
        <end position="69"/>
    </location>
</feature>